<dbReference type="InterPro" id="IPR006145">
    <property type="entry name" value="PsdUridine_synth_RsuA/RluA"/>
</dbReference>
<sequence>MGSEVASMQGGRRFEVTTQENVRLDRWLSGQLPGFSRSRWQKAIRSGEVKVDGQKVSPREMLSTGRIVEIAASALSMEDDSEHPPEPQRLPLDVLWEDDDILVINKAPGMVVHPGNGCRDGTVANAALAHCGSLPNLGDPLRPGIVHRLDKETSGVLILAKSVRGGAGLFEQFKERNLEKEYLAVIQGVPLDDEGTCEGKIGRHPVRRTRMAVTEDGRPAVSHWTVMGASMADNWACVRVKIETGRTHQIRVHLSEAGFPLVGDPLYGYRKNRSGGLSRKAERVLLHAARLTFHHPVDERKLTVEASIPMDMQPFWEEVCGG</sequence>
<keyword evidence="8" id="KW-1185">Reference proteome</keyword>
<dbReference type="PROSITE" id="PS01129">
    <property type="entry name" value="PSI_RLU"/>
    <property type="match status" value="1"/>
</dbReference>
<dbReference type="CDD" id="cd02869">
    <property type="entry name" value="PseudoU_synth_RluA_like"/>
    <property type="match status" value="1"/>
</dbReference>
<dbReference type="NCBIfam" id="TIGR00005">
    <property type="entry name" value="rluA_subfam"/>
    <property type="match status" value="1"/>
</dbReference>
<dbReference type="CDD" id="cd00165">
    <property type="entry name" value="S4"/>
    <property type="match status" value="1"/>
</dbReference>
<comment type="function">
    <text evidence="5">Responsible for synthesis of pseudouridine from uracil.</text>
</comment>
<dbReference type="InterPro" id="IPR006224">
    <property type="entry name" value="PsdUridine_synth_RluA-like_CS"/>
</dbReference>
<keyword evidence="2 5" id="KW-0413">Isomerase</keyword>
<feature type="domain" description="RNA-binding S4" evidence="6">
    <location>
        <begin position="22"/>
        <end position="91"/>
    </location>
</feature>
<dbReference type="EC" id="5.4.99.-" evidence="5"/>
<dbReference type="RefSeq" id="WP_185693953.1">
    <property type="nucleotide sequence ID" value="NZ_JACHVA010000126.1"/>
</dbReference>
<dbReference type="PANTHER" id="PTHR21600">
    <property type="entry name" value="MITOCHONDRIAL RNA PSEUDOURIDINE SYNTHASE"/>
    <property type="match status" value="1"/>
</dbReference>
<evidence type="ECO:0000256" key="1">
    <source>
        <dbReference type="ARBA" id="ARBA00010876"/>
    </source>
</evidence>
<dbReference type="GO" id="GO:0120159">
    <property type="term" value="F:rRNA pseudouridine synthase activity"/>
    <property type="evidence" value="ECO:0007669"/>
    <property type="project" value="UniProtKB-ARBA"/>
</dbReference>
<reference evidence="7 8" key="1">
    <citation type="submission" date="2020-07" db="EMBL/GenBank/DDBJ databases">
        <authorList>
            <person name="Feng X."/>
        </authorList>
    </citation>
    <scope>NUCLEOTIDE SEQUENCE [LARGE SCALE GENOMIC DNA]</scope>
    <source>
        <strain evidence="7 8">JCM14086</strain>
    </source>
</reference>
<dbReference type="InterPro" id="IPR020103">
    <property type="entry name" value="PsdUridine_synth_cat_dom_sf"/>
</dbReference>
<keyword evidence="4" id="KW-0694">RNA-binding</keyword>
<evidence type="ECO:0000256" key="3">
    <source>
        <dbReference type="PIRSR" id="PIRSR606225-1"/>
    </source>
</evidence>
<protein>
    <recommendedName>
        <fullName evidence="5">Pseudouridine synthase</fullName>
        <ecNumber evidence="5">5.4.99.-</ecNumber>
    </recommendedName>
</protein>
<dbReference type="InterPro" id="IPR006225">
    <property type="entry name" value="PsdUridine_synth_RluC/D"/>
</dbReference>
<dbReference type="GO" id="GO:0003723">
    <property type="term" value="F:RNA binding"/>
    <property type="evidence" value="ECO:0007669"/>
    <property type="project" value="UniProtKB-KW"/>
</dbReference>
<gene>
    <name evidence="7" type="ORF">H5P30_16180</name>
</gene>
<dbReference type="EMBL" id="JACHVA010000126">
    <property type="protein sequence ID" value="MBC2603321.1"/>
    <property type="molecule type" value="Genomic_DNA"/>
</dbReference>
<dbReference type="Gene3D" id="3.10.290.10">
    <property type="entry name" value="RNA-binding S4 domain"/>
    <property type="match status" value="1"/>
</dbReference>
<evidence type="ECO:0000256" key="2">
    <source>
        <dbReference type="ARBA" id="ARBA00023235"/>
    </source>
</evidence>
<dbReference type="Gene3D" id="3.30.2350.10">
    <property type="entry name" value="Pseudouridine synthase"/>
    <property type="match status" value="1"/>
</dbReference>
<dbReference type="AlphaFoldDB" id="A0A7X1E5M3"/>
<evidence type="ECO:0000313" key="7">
    <source>
        <dbReference type="EMBL" id="MBC2603321.1"/>
    </source>
</evidence>
<dbReference type="InterPro" id="IPR050188">
    <property type="entry name" value="RluA_PseudoU_synthase"/>
</dbReference>
<dbReference type="Pfam" id="PF01479">
    <property type="entry name" value="S4"/>
    <property type="match status" value="1"/>
</dbReference>
<comment type="similarity">
    <text evidence="1 5">Belongs to the pseudouridine synthase RluA family.</text>
</comment>
<evidence type="ECO:0000256" key="4">
    <source>
        <dbReference type="PROSITE-ProRule" id="PRU00182"/>
    </source>
</evidence>
<dbReference type="GO" id="GO:0000455">
    <property type="term" value="P:enzyme-directed rRNA pseudouridine synthesis"/>
    <property type="evidence" value="ECO:0007669"/>
    <property type="project" value="TreeGrafter"/>
</dbReference>
<dbReference type="Pfam" id="PF00849">
    <property type="entry name" value="PseudoU_synth_2"/>
    <property type="match status" value="1"/>
</dbReference>
<dbReference type="SUPFAM" id="SSF55120">
    <property type="entry name" value="Pseudouridine synthase"/>
    <property type="match status" value="1"/>
</dbReference>
<dbReference type="SMART" id="SM00363">
    <property type="entry name" value="S4"/>
    <property type="match status" value="1"/>
</dbReference>
<evidence type="ECO:0000259" key="6">
    <source>
        <dbReference type="SMART" id="SM00363"/>
    </source>
</evidence>
<dbReference type="SUPFAM" id="SSF55174">
    <property type="entry name" value="Alpha-L RNA-binding motif"/>
    <property type="match status" value="1"/>
</dbReference>
<proteinExistence type="inferred from homology"/>
<organism evidence="7 8">
    <name type="scientific">Puniceicoccus vermicola</name>
    <dbReference type="NCBI Taxonomy" id="388746"/>
    <lineage>
        <taxon>Bacteria</taxon>
        <taxon>Pseudomonadati</taxon>
        <taxon>Verrucomicrobiota</taxon>
        <taxon>Opitutia</taxon>
        <taxon>Puniceicoccales</taxon>
        <taxon>Puniceicoccaceae</taxon>
        <taxon>Puniceicoccus</taxon>
    </lineage>
</organism>
<comment type="catalytic activity">
    <reaction evidence="5">
        <text>a uridine in RNA = a pseudouridine in RNA</text>
        <dbReference type="Rhea" id="RHEA:48348"/>
        <dbReference type="Rhea" id="RHEA-COMP:12068"/>
        <dbReference type="Rhea" id="RHEA-COMP:12069"/>
        <dbReference type="ChEBI" id="CHEBI:65314"/>
        <dbReference type="ChEBI" id="CHEBI:65315"/>
    </reaction>
</comment>
<name>A0A7X1E5M3_9BACT</name>
<comment type="caution">
    <text evidence="7">The sequence shown here is derived from an EMBL/GenBank/DDBJ whole genome shotgun (WGS) entry which is preliminary data.</text>
</comment>
<evidence type="ECO:0000256" key="5">
    <source>
        <dbReference type="RuleBase" id="RU362028"/>
    </source>
</evidence>
<dbReference type="InterPro" id="IPR002942">
    <property type="entry name" value="S4_RNA-bd"/>
</dbReference>
<evidence type="ECO:0000313" key="8">
    <source>
        <dbReference type="Proteomes" id="UP000525652"/>
    </source>
</evidence>
<feature type="active site" evidence="3">
    <location>
        <position position="150"/>
    </location>
</feature>
<dbReference type="PANTHER" id="PTHR21600:SF44">
    <property type="entry name" value="RIBOSOMAL LARGE SUBUNIT PSEUDOURIDINE SYNTHASE D"/>
    <property type="match status" value="1"/>
</dbReference>
<dbReference type="Proteomes" id="UP000525652">
    <property type="component" value="Unassembled WGS sequence"/>
</dbReference>
<dbReference type="InterPro" id="IPR036986">
    <property type="entry name" value="S4_RNA-bd_sf"/>
</dbReference>
<dbReference type="PROSITE" id="PS50889">
    <property type="entry name" value="S4"/>
    <property type="match status" value="1"/>
</dbReference>
<accession>A0A7X1E5M3</accession>